<evidence type="ECO:0000313" key="2">
    <source>
        <dbReference type="EMBL" id="NKQ55644.1"/>
    </source>
</evidence>
<dbReference type="PANTHER" id="PTHR35446:SF3">
    <property type="entry name" value="CMD DOMAIN-CONTAINING PROTEIN"/>
    <property type="match status" value="1"/>
</dbReference>
<dbReference type="RefSeq" id="WP_168518676.1">
    <property type="nucleotide sequence ID" value="NZ_JAAXLS010000016.1"/>
</dbReference>
<comment type="caution">
    <text evidence="2">The sequence shown here is derived from an EMBL/GenBank/DDBJ whole genome shotgun (WGS) entry which is preliminary data.</text>
</comment>
<dbReference type="PANTHER" id="PTHR35446">
    <property type="entry name" value="SI:CH211-175M2.5"/>
    <property type="match status" value="1"/>
</dbReference>
<dbReference type="InterPro" id="IPR004675">
    <property type="entry name" value="AhpD_core"/>
</dbReference>
<dbReference type="Proteomes" id="UP000715441">
    <property type="component" value="Unassembled WGS sequence"/>
</dbReference>
<dbReference type="Pfam" id="PF02627">
    <property type="entry name" value="CMD"/>
    <property type="match status" value="1"/>
</dbReference>
<gene>
    <name evidence="2" type="ORF">HFP15_22435</name>
</gene>
<evidence type="ECO:0000259" key="1">
    <source>
        <dbReference type="Pfam" id="PF02627"/>
    </source>
</evidence>
<accession>A0ABX1J9S5</accession>
<dbReference type="EMBL" id="JAAXLS010000016">
    <property type="protein sequence ID" value="NKQ55644.1"/>
    <property type="molecule type" value="Genomic_DNA"/>
</dbReference>
<organism evidence="2 3">
    <name type="scientific">Amycolatopsis acididurans</name>
    <dbReference type="NCBI Taxonomy" id="2724524"/>
    <lineage>
        <taxon>Bacteria</taxon>
        <taxon>Bacillati</taxon>
        <taxon>Actinomycetota</taxon>
        <taxon>Actinomycetes</taxon>
        <taxon>Pseudonocardiales</taxon>
        <taxon>Pseudonocardiaceae</taxon>
        <taxon>Amycolatopsis</taxon>
    </lineage>
</organism>
<sequence length="182" mass="19255">MPRIPVYSVDNAPHAARERLQALQAQVGKVLNIHGEMAHAPVVLAAYGGIQDAIAEHGTFDAATREAIALAVGNSNDCGYCQSAHTQGAKAAGWSQDETVAIRNGGIDADPKLTALLNVARAINSNGGDVDEATWNQARNAGWSDTELTELFTHVIVNIFTNYFNHYAHTELDIPAAPGVAA</sequence>
<dbReference type="SUPFAM" id="SSF69118">
    <property type="entry name" value="AhpD-like"/>
    <property type="match status" value="1"/>
</dbReference>
<protein>
    <submittedName>
        <fullName evidence="2">Carboxymuconolactone decarboxylase family protein</fullName>
    </submittedName>
</protein>
<proteinExistence type="predicted"/>
<evidence type="ECO:0000313" key="3">
    <source>
        <dbReference type="Proteomes" id="UP000715441"/>
    </source>
</evidence>
<dbReference type="Gene3D" id="1.20.1290.10">
    <property type="entry name" value="AhpD-like"/>
    <property type="match status" value="1"/>
</dbReference>
<keyword evidence="3" id="KW-1185">Reference proteome</keyword>
<name>A0ABX1J9S5_9PSEU</name>
<feature type="domain" description="Carboxymuconolactone decarboxylase-like" evidence="1">
    <location>
        <begin position="42"/>
        <end position="121"/>
    </location>
</feature>
<dbReference type="InterPro" id="IPR029032">
    <property type="entry name" value="AhpD-like"/>
</dbReference>
<dbReference type="NCBIfam" id="TIGR00778">
    <property type="entry name" value="ahpD_dom"/>
    <property type="match status" value="1"/>
</dbReference>
<dbReference type="InterPro" id="IPR003779">
    <property type="entry name" value="CMD-like"/>
</dbReference>
<reference evidence="2 3" key="1">
    <citation type="submission" date="2020-04" db="EMBL/GenBank/DDBJ databases">
        <title>Novel species.</title>
        <authorList>
            <person name="Teo W.F.A."/>
            <person name="Lipun K."/>
            <person name="Srisuk N."/>
            <person name="Duangmal K."/>
        </authorList>
    </citation>
    <scope>NUCLEOTIDE SEQUENCE [LARGE SCALE GENOMIC DNA]</scope>
    <source>
        <strain evidence="2 3">K13G38</strain>
    </source>
</reference>